<dbReference type="InterPro" id="IPR029071">
    <property type="entry name" value="Ubiquitin-like_domsf"/>
</dbReference>
<organism evidence="6 7">
    <name type="scientific">Callipepla squamata</name>
    <name type="common">Scaled quail</name>
    <dbReference type="NCBI Taxonomy" id="9009"/>
    <lineage>
        <taxon>Eukaryota</taxon>
        <taxon>Metazoa</taxon>
        <taxon>Chordata</taxon>
        <taxon>Craniata</taxon>
        <taxon>Vertebrata</taxon>
        <taxon>Euteleostomi</taxon>
        <taxon>Archelosauria</taxon>
        <taxon>Archosauria</taxon>
        <taxon>Dinosauria</taxon>
        <taxon>Saurischia</taxon>
        <taxon>Theropoda</taxon>
        <taxon>Coelurosauria</taxon>
        <taxon>Aves</taxon>
        <taxon>Neognathae</taxon>
        <taxon>Galloanserae</taxon>
        <taxon>Galliformes</taxon>
        <taxon>Odontophoridae</taxon>
        <taxon>Callipepla</taxon>
    </lineage>
</organism>
<dbReference type="Pfam" id="PF00027">
    <property type="entry name" value="cNMP_binding"/>
    <property type="match status" value="1"/>
</dbReference>
<dbReference type="SUPFAM" id="SSF54236">
    <property type="entry name" value="Ubiquitin-like"/>
    <property type="match status" value="1"/>
</dbReference>
<gene>
    <name evidence="6" type="ORF">ASZ78_008790</name>
</gene>
<dbReference type="PROSITE" id="PS50186">
    <property type="entry name" value="DEP"/>
    <property type="match status" value="1"/>
</dbReference>
<dbReference type="CDD" id="cd04437">
    <property type="entry name" value="DEP_Epac"/>
    <property type="match status" value="1"/>
</dbReference>
<protein>
    <recommendedName>
        <fullName evidence="8">Rap guanine nucleotide exchange factor 3</fullName>
    </recommendedName>
</protein>
<sequence>MKVRGAGTATGTGTETGTGSGGERESPGAAPVGTQCRRTGLERGPGAVPPPTPSPPLSPGGSGGDNKRLSVLLKKMHLFRSSSYEIRLEGEGGSLPRIQGIRWTPLLDAESSLDYGHSLTQASSERIWRAGKLLFAFLTSSSPGLIRDHKHHLRHHRRCCSGKELVDWMLNAELGVQTRGQAIGVGQVLVDSGVLTHVKQEWHFQDKDTQFYRFAELELSPEPRVGLRDAEELLEAVTFLAQLGPDALLTMALRKPPAQRTEDELELIFEELLHIKAVAHLSHSVKRELASVLMFESHQRAGTVLFSQGDKGTSWYIVWKGSVNVVTHGKGLVATLHEGDDFGQLALVNDAPRAASIILREDNCHFLRVDKQDFNRILKDVEANTMRLKEHGKVVLVLQKNLQGGSSQPAAARSSRYLVMAGTPEKILEHLLEFMRLDATLYDPVDTLLGDFLLTYTVFMPTSQLCRALLHQYPSAADGGPIACSPRLPPQGHGDSGTLGWSFRAEPLDGSGQEKAAYSLHKRRKILRLVSQWVLLYGRLLQGDRSTTALLQNLADLVSQDPRLGAMVQEQERRRPRAMENGDGSISPQPKSRSSMSWLSSQDEAALSSSCALRAQDKVPYEIYRADHSCLVTVLPVNASVRDVLQSLSPQLGWDGEHLLVKVNSSGDKVGLQLDAVGVFTSLGLNERLFAVSVEELGGLTPHPEQLGPHVGSSDTLDLISSKDLASHLTDYDWNLFKSIHQARAAPGCRGW</sequence>
<dbReference type="InterPro" id="IPR000591">
    <property type="entry name" value="DEP_dom"/>
</dbReference>
<dbReference type="OrthoDB" id="21144at2759"/>
<dbReference type="Pfam" id="PF00618">
    <property type="entry name" value="RasGEF_N"/>
    <property type="match status" value="1"/>
</dbReference>
<keyword evidence="7" id="KW-1185">Reference proteome</keyword>
<dbReference type="Gene3D" id="1.10.10.10">
    <property type="entry name" value="Winged helix-like DNA-binding domain superfamily/Winged helix DNA-binding domain"/>
    <property type="match status" value="1"/>
</dbReference>
<evidence type="ECO:0000259" key="4">
    <source>
        <dbReference type="PROSITE" id="PS50186"/>
    </source>
</evidence>
<dbReference type="InterPro" id="IPR018490">
    <property type="entry name" value="cNMP-bd_dom_sf"/>
</dbReference>
<reference evidence="6 7" key="1">
    <citation type="submission" date="2016-07" db="EMBL/GenBank/DDBJ databases">
        <title>Disparate Historic Effective Population Sizes Predicted by Modern Levels of Genome Diversity for the Scaled Quail (Callipepla squamata) and the Northern Bobwhite (Colinus virginianus): Inferences from First and Second Generation Draft Genome Assemblies for Sympatric New World Quail.</title>
        <authorList>
            <person name="Oldeschulte D.L."/>
            <person name="Halley Y.A."/>
            <person name="Bhattarai E.K."/>
            <person name="Brashear W.A."/>
            <person name="Hill J."/>
            <person name="Metz R.P."/>
            <person name="Johnson C.D."/>
            <person name="Rollins D."/>
            <person name="Peterson M.J."/>
            <person name="Bickhart D.M."/>
            <person name="Decker J.E."/>
            <person name="Seabury C.M."/>
        </authorList>
    </citation>
    <scope>NUCLEOTIDE SEQUENCE [LARGE SCALE GENOMIC DNA]</scope>
    <source>
        <strain evidence="6 7">Texas</strain>
        <tissue evidence="6">Leg muscle</tissue>
    </source>
</reference>
<dbReference type="InterPro" id="IPR036390">
    <property type="entry name" value="WH_DNA-bd_sf"/>
</dbReference>
<feature type="domain" description="Cyclic nucleotide-binding" evidence="3">
    <location>
        <begin position="277"/>
        <end position="378"/>
    </location>
</feature>
<dbReference type="InterPro" id="IPR036388">
    <property type="entry name" value="WH-like_DNA-bd_sf"/>
</dbReference>
<dbReference type="SUPFAM" id="SSF46785">
    <property type="entry name" value="Winged helix' DNA-binding domain"/>
    <property type="match status" value="1"/>
</dbReference>
<name>A0A226MMI2_CALSU</name>
<accession>A0A226MMI2</accession>
<dbReference type="Gene3D" id="2.60.120.10">
    <property type="entry name" value="Jelly Rolls"/>
    <property type="match status" value="1"/>
</dbReference>
<feature type="domain" description="DEP" evidence="4">
    <location>
        <begin position="158"/>
        <end position="216"/>
    </location>
</feature>
<dbReference type="GO" id="GO:0005085">
    <property type="term" value="F:guanyl-nucleotide exchange factor activity"/>
    <property type="evidence" value="ECO:0007669"/>
    <property type="project" value="UniProtKB-KW"/>
</dbReference>
<evidence type="ECO:0000313" key="7">
    <source>
        <dbReference type="Proteomes" id="UP000198323"/>
    </source>
</evidence>
<dbReference type="Gene3D" id="3.10.20.90">
    <property type="entry name" value="Phosphatidylinositol 3-kinase Catalytic Subunit, Chain A, domain 1"/>
    <property type="match status" value="1"/>
</dbReference>
<dbReference type="InterPro" id="IPR014710">
    <property type="entry name" value="RmlC-like_jellyroll"/>
</dbReference>
<dbReference type="GO" id="GO:0005886">
    <property type="term" value="C:plasma membrane"/>
    <property type="evidence" value="ECO:0007669"/>
    <property type="project" value="TreeGrafter"/>
</dbReference>
<dbReference type="Gene3D" id="1.10.8.1240">
    <property type="match status" value="1"/>
</dbReference>
<dbReference type="EMBL" id="MCFN01000636">
    <property type="protein sequence ID" value="OXB56526.1"/>
    <property type="molecule type" value="Genomic_DNA"/>
</dbReference>
<feature type="compositionally biased region" description="Polar residues" evidence="2">
    <location>
        <begin position="584"/>
        <end position="598"/>
    </location>
</feature>
<dbReference type="PANTHER" id="PTHR23113:SF24">
    <property type="entry name" value="RAP GUANINE NUCLEOTIDE EXCHANGE FACTOR 3"/>
    <property type="match status" value="1"/>
</dbReference>
<dbReference type="InterPro" id="IPR008937">
    <property type="entry name" value="Ras-like_GEF"/>
</dbReference>
<dbReference type="CDD" id="cd00038">
    <property type="entry name" value="CAP_ED"/>
    <property type="match status" value="1"/>
</dbReference>
<dbReference type="AlphaFoldDB" id="A0A226MMI2"/>
<evidence type="ECO:0008006" key="8">
    <source>
        <dbReference type="Google" id="ProtNLM"/>
    </source>
</evidence>
<dbReference type="PROSITE" id="PS50042">
    <property type="entry name" value="CNMP_BINDING_3"/>
    <property type="match status" value="1"/>
</dbReference>
<feature type="region of interest" description="Disordered" evidence="2">
    <location>
        <begin position="570"/>
        <end position="598"/>
    </location>
</feature>
<evidence type="ECO:0000313" key="6">
    <source>
        <dbReference type="EMBL" id="OXB56526.1"/>
    </source>
</evidence>
<dbReference type="SMART" id="SM00049">
    <property type="entry name" value="DEP"/>
    <property type="match status" value="1"/>
</dbReference>
<feature type="compositionally biased region" description="Pro residues" evidence="2">
    <location>
        <begin position="47"/>
        <end position="58"/>
    </location>
</feature>
<dbReference type="SUPFAM" id="SSF48366">
    <property type="entry name" value="Ras GEF"/>
    <property type="match status" value="1"/>
</dbReference>
<proteinExistence type="predicted"/>
<evidence type="ECO:0000256" key="1">
    <source>
        <dbReference type="PROSITE-ProRule" id="PRU00135"/>
    </source>
</evidence>
<dbReference type="InterPro" id="IPR000651">
    <property type="entry name" value="Ras-like_Gua-exchang_fac_N"/>
</dbReference>
<feature type="compositionally biased region" description="Basic and acidic residues" evidence="2">
    <location>
        <begin position="570"/>
        <end position="580"/>
    </location>
</feature>
<dbReference type="Proteomes" id="UP000198323">
    <property type="component" value="Unassembled WGS sequence"/>
</dbReference>
<dbReference type="InterPro" id="IPR000595">
    <property type="entry name" value="cNMP-bd_dom"/>
</dbReference>
<dbReference type="InterPro" id="IPR023578">
    <property type="entry name" value="Ras_GEF_dom_sf"/>
</dbReference>
<dbReference type="PRINTS" id="PR00103">
    <property type="entry name" value="CAMPKINASE"/>
</dbReference>
<dbReference type="FunFam" id="2.60.120.10:FF:000015">
    <property type="entry name" value="Rap guanine nucleotide exchange factor 4"/>
    <property type="match status" value="1"/>
</dbReference>
<evidence type="ECO:0000256" key="2">
    <source>
        <dbReference type="SAM" id="MobiDB-lite"/>
    </source>
</evidence>
<dbReference type="PANTHER" id="PTHR23113">
    <property type="entry name" value="GUANINE NUCLEOTIDE EXCHANGE FACTOR"/>
    <property type="match status" value="1"/>
</dbReference>
<feature type="compositionally biased region" description="Gly residues" evidence="2">
    <location>
        <begin position="8"/>
        <end position="21"/>
    </location>
</feature>
<dbReference type="SMART" id="SM00100">
    <property type="entry name" value="cNMP"/>
    <property type="match status" value="1"/>
</dbReference>
<dbReference type="SMART" id="SM00229">
    <property type="entry name" value="RasGEFN"/>
    <property type="match status" value="1"/>
</dbReference>
<comment type="caution">
    <text evidence="6">The sequence shown here is derived from an EMBL/GenBank/DDBJ whole genome shotgun (WGS) entry which is preliminary data.</text>
</comment>
<evidence type="ECO:0000259" key="5">
    <source>
        <dbReference type="PROSITE" id="PS50212"/>
    </source>
</evidence>
<dbReference type="Gene3D" id="1.20.870.10">
    <property type="entry name" value="Son of sevenless (SoS) protein Chain: S domain 1"/>
    <property type="match status" value="1"/>
</dbReference>
<evidence type="ECO:0000259" key="3">
    <source>
        <dbReference type="PROSITE" id="PS50042"/>
    </source>
</evidence>
<dbReference type="SUPFAM" id="SSF51206">
    <property type="entry name" value="cAMP-binding domain-like"/>
    <property type="match status" value="1"/>
</dbReference>
<keyword evidence="1" id="KW-0344">Guanine-nucleotide releasing factor</keyword>
<dbReference type="STRING" id="9009.A0A226MMI2"/>
<dbReference type="CDD" id="cd06224">
    <property type="entry name" value="REM"/>
    <property type="match status" value="1"/>
</dbReference>
<dbReference type="PROSITE" id="PS50212">
    <property type="entry name" value="RASGEF_NTER"/>
    <property type="match status" value="1"/>
</dbReference>
<dbReference type="Pfam" id="PF00610">
    <property type="entry name" value="DEP"/>
    <property type="match status" value="1"/>
</dbReference>
<dbReference type="GO" id="GO:0007265">
    <property type="term" value="P:Ras protein signal transduction"/>
    <property type="evidence" value="ECO:0007669"/>
    <property type="project" value="TreeGrafter"/>
</dbReference>
<feature type="domain" description="N-terminal Ras-GEF" evidence="5">
    <location>
        <begin position="415"/>
        <end position="579"/>
    </location>
</feature>
<feature type="region of interest" description="Disordered" evidence="2">
    <location>
        <begin position="1"/>
        <end position="67"/>
    </location>
</feature>